<gene>
    <name evidence="7" type="ORF">HNQ65_003648</name>
</gene>
<protein>
    <submittedName>
        <fullName evidence="7">Mono/diheme cytochrome c family protein</fullName>
    </submittedName>
</protein>
<evidence type="ECO:0000313" key="8">
    <source>
        <dbReference type="Proteomes" id="UP000590740"/>
    </source>
</evidence>
<dbReference type="GO" id="GO:0009055">
    <property type="term" value="F:electron transfer activity"/>
    <property type="evidence" value="ECO:0007669"/>
    <property type="project" value="InterPro"/>
</dbReference>
<accession>A0A7W7YD94</accession>
<feature type="domain" description="Cytochrome c" evidence="6">
    <location>
        <begin position="152"/>
        <end position="246"/>
    </location>
</feature>
<dbReference type="RefSeq" id="WP_184341486.1">
    <property type="nucleotide sequence ID" value="NZ_JACHIG010000008.1"/>
</dbReference>
<dbReference type="PANTHER" id="PTHR33751:SF1">
    <property type="entry name" value="CBB3-TYPE CYTOCHROME C OXIDASE SUBUNIT FIXP"/>
    <property type="match status" value="1"/>
</dbReference>
<evidence type="ECO:0000256" key="5">
    <source>
        <dbReference type="SAM" id="SignalP"/>
    </source>
</evidence>
<dbReference type="InterPro" id="IPR009056">
    <property type="entry name" value="Cyt_c-like_dom"/>
</dbReference>
<dbReference type="InterPro" id="IPR050597">
    <property type="entry name" value="Cytochrome_c_Oxidase_Subunit"/>
</dbReference>
<dbReference type="PROSITE" id="PS51007">
    <property type="entry name" value="CYTC"/>
    <property type="match status" value="2"/>
</dbReference>
<evidence type="ECO:0000259" key="6">
    <source>
        <dbReference type="PROSITE" id="PS51007"/>
    </source>
</evidence>
<evidence type="ECO:0000256" key="4">
    <source>
        <dbReference type="PROSITE-ProRule" id="PRU00433"/>
    </source>
</evidence>
<evidence type="ECO:0000256" key="3">
    <source>
        <dbReference type="ARBA" id="ARBA00023004"/>
    </source>
</evidence>
<keyword evidence="8" id="KW-1185">Reference proteome</keyword>
<evidence type="ECO:0000256" key="2">
    <source>
        <dbReference type="ARBA" id="ARBA00022723"/>
    </source>
</evidence>
<dbReference type="EMBL" id="JACHIG010000008">
    <property type="protein sequence ID" value="MBB5034057.1"/>
    <property type="molecule type" value="Genomic_DNA"/>
</dbReference>
<evidence type="ECO:0000256" key="1">
    <source>
        <dbReference type="ARBA" id="ARBA00022617"/>
    </source>
</evidence>
<organism evidence="7 8">
    <name type="scientific">Prosthecobacter vanneervenii</name>
    <dbReference type="NCBI Taxonomy" id="48466"/>
    <lineage>
        <taxon>Bacteria</taxon>
        <taxon>Pseudomonadati</taxon>
        <taxon>Verrucomicrobiota</taxon>
        <taxon>Verrucomicrobiia</taxon>
        <taxon>Verrucomicrobiales</taxon>
        <taxon>Verrucomicrobiaceae</taxon>
        <taxon>Prosthecobacter</taxon>
    </lineage>
</organism>
<feature type="chain" id="PRO_5031457239" evidence="5">
    <location>
        <begin position="20"/>
        <end position="253"/>
    </location>
</feature>
<proteinExistence type="predicted"/>
<feature type="signal peptide" evidence="5">
    <location>
        <begin position="1"/>
        <end position="19"/>
    </location>
</feature>
<keyword evidence="3 4" id="KW-0408">Iron</keyword>
<sequence length="253" mass="28072">MYFRCIFVFLALVPTLATADQPVPLDFNLYMQGKFVYERNCVVCHGQRGDGNGEMSPTLKPKPRSFREGMFKFRTTPYGKLPTDDDLRRTITHGLSGTAMGIFSHLQADEMEAVIVYVKSFSRRWKKEENYAPALTFPAEPEWLQKPEVLKTRAEAGKKLFMANCMACHGEKADGKGAAAVGLKDIWGLPAAPADLRQPHPRCGDGAGDLFRVLATGLNGTPMVSFEGTLSAEQRWDIIAYLLSIRLPSVPVL</sequence>
<dbReference type="Gene3D" id="1.10.760.10">
    <property type="entry name" value="Cytochrome c-like domain"/>
    <property type="match status" value="2"/>
</dbReference>
<dbReference type="SUPFAM" id="SSF46626">
    <property type="entry name" value="Cytochrome c"/>
    <property type="match status" value="2"/>
</dbReference>
<dbReference type="Pfam" id="PF13442">
    <property type="entry name" value="Cytochrome_CBB3"/>
    <property type="match status" value="1"/>
</dbReference>
<name>A0A7W7YD94_9BACT</name>
<feature type="domain" description="Cytochrome c" evidence="6">
    <location>
        <begin position="28"/>
        <end position="122"/>
    </location>
</feature>
<evidence type="ECO:0000313" key="7">
    <source>
        <dbReference type="EMBL" id="MBB5034057.1"/>
    </source>
</evidence>
<keyword evidence="2 4" id="KW-0479">Metal-binding</keyword>
<dbReference type="PANTHER" id="PTHR33751">
    <property type="entry name" value="CBB3-TYPE CYTOCHROME C OXIDASE SUBUNIT FIXP"/>
    <property type="match status" value="1"/>
</dbReference>
<dbReference type="InterPro" id="IPR036909">
    <property type="entry name" value="Cyt_c-like_dom_sf"/>
</dbReference>
<dbReference type="GO" id="GO:0046872">
    <property type="term" value="F:metal ion binding"/>
    <property type="evidence" value="ECO:0007669"/>
    <property type="project" value="UniProtKB-KW"/>
</dbReference>
<dbReference type="AlphaFoldDB" id="A0A7W7YD94"/>
<reference evidence="7 8" key="1">
    <citation type="submission" date="2020-08" db="EMBL/GenBank/DDBJ databases">
        <title>Genomic Encyclopedia of Type Strains, Phase IV (KMG-IV): sequencing the most valuable type-strain genomes for metagenomic binning, comparative biology and taxonomic classification.</title>
        <authorList>
            <person name="Goeker M."/>
        </authorList>
    </citation>
    <scope>NUCLEOTIDE SEQUENCE [LARGE SCALE GENOMIC DNA]</scope>
    <source>
        <strain evidence="7 8">DSM 12252</strain>
    </source>
</reference>
<keyword evidence="5" id="KW-0732">Signal</keyword>
<comment type="caution">
    <text evidence="7">The sequence shown here is derived from an EMBL/GenBank/DDBJ whole genome shotgun (WGS) entry which is preliminary data.</text>
</comment>
<dbReference type="GO" id="GO:0020037">
    <property type="term" value="F:heme binding"/>
    <property type="evidence" value="ECO:0007669"/>
    <property type="project" value="InterPro"/>
</dbReference>
<dbReference type="Proteomes" id="UP000590740">
    <property type="component" value="Unassembled WGS sequence"/>
</dbReference>
<keyword evidence="1 4" id="KW-0349">Heme</keyword>
<dbReference type="Pfam" id="PF00034">
    <property type="entry name" value="Cytochrom_C"/>
    <property type="match status" value="1"/>
</dbReference>